<name>A0A135I4Z4_9GAMM</name>
<evidence type="ECO:0000313" key="2">
    <source>
        <dbReference type="Proteomes" id="UP000070529"/>
    </source>
</evidence>
<sequence>MELSEIKAKIIELLDAQLEQKFEESDLSARHYSFTSPDYDFSFSVSLVRNVSETQLTNRINRCINKAKEVSKPNTHFQFDENCGLYIV</sequence>
<keyword evidence="2" id="KW-1185">Reference proteome</keyword>
<protein>
    <submittedName>
        <fullName evidence="1">Uncharacterized protein</fullName>
    </submittedName>
</protein>
<gene>
    <name evidence="1" type="ORF">ATN88_22345</name>
</gene>
<reference evidence="1 2" key="1">
    <citation type="submission" date="2015-11" db="EMBL/GenBank/DDBJ databases">
        <title>Genomic Taxonomy of the Vibrionaceae.</title>
        <authorList>
            <person name="Gomez-Gil B."/>
            <person name="Enciso-Ibarra J."/>
        </authorList>
    </citation>
    <scope>NUCLEOTIDE SEQUENCE [LARGE SCALE GENOMIC DNA]</scope>
    <source>
        <strain evidence="1 2">CAIM 912</strain>
    </source>
</reference>
<dbReference type="AlphaFoldDB" id="A0A135I4Z4"/>
<dbReference type="OrthoDB" id="5918994at2"/>
<proteinExistence type="predicted"/>
<dbReference type="RefSeq" id="WP_054730732.1">
    <property type="nucleotide sequence ID" value="NZ_LNTY01000051.1"/>
</dbReference>
<dbReference type="EMBL" id="LNTY01000051">
    <property type="protein sequence ID" value="KXF80484.1"/>
    <property type="molecule type" value="Genomic_DNA"/>
</dbReference>
<dbReference type="Proteomes" id="UP000070529">
    <property type="component" value="Unassembled WGS sequence"/>
</dbReference>
<evidence type="ECO:0000313" key="1">
    <source>
        <dbReference type="EMBL" id="KXF80484.1"/>
    </source>
</evidence>
<accession>A0A135I4Z4</accession>
<comment type="caution">
    <text evidence="1">The sequence shown here is derived from an EMBL/GenBank/DDBJ whole genome shotgun (WGS) entry which is preliminary data.</text>
</comment>
<organism evidence="1 2">
    <name type="scientific">Enterovibrio coralii</name>
    <dbReference type="NCBI Taxonomy" id="294935"/>
    <lineage>
        <taxon>Bacteria</taxon>
        <taxon>Pseudomonadati</taxon>
        <taxon>Pseudomonadota</taxon>
        <taxon>Gammaproteobacteria</taxon>
        <taxon>Vibrionales</taxon>
        <taxon>Vibrionaceae</taxon>
        <taxon>Enterovibrio</taxon>
    </lineage>
</organism>